<dbReference type="Gene3D" id="3.40.50.150">
    <property type="entry name" value="Vaccinia Virus protein VP39"/>
    <property type="match status" value="1"/>
</dbReference>
<reference evidence="2 3" key="1">
    <citation type="submission" date="2019-04" db="EMBL/GenBank/DDBJ databases">
        <title>Microbes associate with the intestines of laboratory mice.</title>
        <authorList>
            <person name="Navarre W."/>
            <person name="Wong E."/>
            <person name="Huang K."/>
            <person name="Tropini C."/>
            <person name="Ng K."/>
            <person name="Yu B."/>
        </authorList>
    </citation>
    <scope>NUCLEOTIDE SEQUENCE [LARGE SCALE GENOMIC DNA]</scope>
    <source>
        <strain evidence="2 3">NM26_J9</strain>
    </source>
</reference>
<dbReference type="GO" id="GO:0032259">
    <property type="term" value="P:methylation"/>
    <property type="evidence" value="ECO:0007669"/>
    <property type="project" value="InterPro"/>
</dbReference>
<comment type="caution">
    <text evidence="2">The sequence shown here is derived from an EMBL/GenBank/DDBJ whole genome shotgun (WGS) entry which is preliminary data.</text>
</comment>
<dbReference type="Proteomes" id="UP000306855">
    <property type="component" value="Unassembled WGS sequence"/>
</dbReference>
<feature type="domain" description="Type II methyltransferase M.TaqI-like" evidence="1">
    <location>
        <begin position="7"/>
        <end position="96"/>
    </location>
</feature>
<accession>A0A4V6RE35</accession>
<sequence>MNYLEEVKMKFDIVIGNPPYQENDNGKRDDGAANASASPIYNHFFYLAREVALKKVNLIFPARWLNGAGKGLSDFRRDMLQDQHIRSMSVFKNASMLFPNTDIKGGVLYLTYDKEYIGPADISVIDHDKQRYEFKSYLNSAGSGVFIPYGELVSIFEKVSKVANLKEENIGKITSVRKPYGLATNFFNDPQKFNLPEIYEEKQNKDDIEILGLIEKKRTYRYVPVDYPIPDGRKTIYKWKVFASKAMGSGEFGEKVPSLSIGAPGQIATETFIRIGAFNDEFEVKALRKYYYSKFFRAMLGISKTTHDAPARVYSLIPLQDFTKNSDIDWSLSISKIDQQLYEKYGLDQEEVNFIESKVRSME</sequence>
<evidence type="ECO:0000313" key="3">
    <source>
        <dbReference type="Proteomes" id="UP000306855"/>
    </source>
</evidence>
<dbReference type="InterPro" id="IPR002052">
    <property type="entry name" value="DNA_methylase_N6_adenine_CS"/>
</dbReference>
<dbReference type="GO" id="GO:0006304">
    <property type="term" value="P:DNA modification"/>
    <property type="evidence" value="ECO:0007669"/>
    <property type="project" value="InterPro"/>
</dbReference>
<evidence type="ECO:0000313" key="2">
    <source>
        <dbReference type="EMBL" id="TGY52630.1"/>
    </source>
</evidence>
<dbReference type="AlphaFoldDB" id="A0A4V6RE35"/>
<proteinExistence type="predicted"/>
<dbReference type="InterPro" id="IPR029063">
    <property type="entry name" value="SAM-dependent_MTases_sf"/>
</dbReference>
<dbReference type="PROSITE" id="PS00092">
    <property type="entry name" value="N6_MTASE"/>
    <property type="match status" value="1"/>
</dbReference>
<dbReference type="InterPro" id="IPR011639">
    <property type="entry name" value="MethylTrfase_TaqI-like_dom"/>
</dbReference>
<dbReference type="EMBL" id="SRYK01000075">
    <property type="protein sequence ID" value="TGY52630.1"/>
    <property type="molecule type" value="Genomic_DNA"/>
</dbReference>
<gene>
    <name evidence="2" type="ORF">E5340_10270</name>
</gene>
<dbReference type="GO" id="GO:0003676">
    <property type="term" value="F:nucleic acid binding"/>
    <property type="evidence" value="ECO:0007669"/>
    <property type="project" value="InterPro"/>
</dbReference>
<name>A0A4V6RE35_9LACO</name>
<evidence type="ECO:0000259" key="1">
    <source>
        <dbReference type="Pfam" id="PF07669"/>
    </source>
</evidence>
<dbReference type="GO" id="GO:0009007">
    <property type="term" value="F:site-specific DNA-methyltransferase (adenine-specific) activity"/>
    <property type="evidence" value="ECO:0007669"/>
    <property type="project" value="UniProtKB-EC"/>
</dbReference>
<organism evidence="2 3">
    <name type="scientific">Ligilactobacillus murinus</name>
    <dbReference type="NCBI Taxonomy" id="1622"/>
    <lineage>
        <taxon>Bacteria</taxon>
        <taxon>Bacillati</taxon>
        <taxon>Bacillota</taxon>
        <taxon>Bacilli</taxon>
        <taxon>Lactobacillales</taxon>
        <taxon>Lactobacillaceae</taxon>
        <taxon>Ligilactobacillus</taxon>
    </lineage>
</organism>
<dbReference type="Pfam" id="PF07669">
    <property type="entry name" value="Eco57I"/>
    <property type="match status" value="1"/>
</dbReference>
<dbReference type="SUPFAM" id="SSF53335">
    <property type="entry name" value="S-adenosyl-L-methionine-dependent methyltransferases"/>
    <property type="match status" value="1"/>
</dbReference>
<protein>
    <recommendedName>
        <fullName evidence="1">Type II methyltransferase M.TaqI-like domain-containing protein</fullName>
    </recommendedName>
</protein>